<evidence type="ECO:0000256" key="1">
    <source>
        <dbReference type="SAM" id="MobiDB-lite"/>
    </source>
</evidence>
<dbReference type="AlphaFoldDB" id="A0A9W6T235"/>
<evidence type="ECO:0000259" key="2">
    <source>
        <dbReference type="Pfam" id="PF16419"/>
    </source>
</evidence>
<protein>
    <submittedName>
        <fullName evidence="3">Unnamed protein product</fullName>
    </submittedName>
</protein>
<sequence length="575" mass="66063">MRIKKANDSKAKSPLSSSTYNNTTTTTPQKSSSSTTTTTTTTSHSGELNKAVLAQLSILTTTLNDKTWSITTDQIHSLINTYPEVYPKFLRRLITTLGVEISLNSSYSNSITSKLIKFELNYITNNKPNYLTYLISSLTENNSEILKLFNLDQFFNYFSLSDYQKLIICLAFEKFIYNSNNKKNQQLIDIYNNLTDYYLKSLPGFVDWLENFKLTKQRKDNTEEKDNNTNDEDDEEELIFATFLNLFLNSNIFSFPQKIIIIGHIINKFSLNENNFQSRDSTTTTETNTKFSKIDKEIQDFYISIRTMKFKQTLIEIGINKLNPDKILSDLLIIQKQNNNLDEAFSILYSEILFPTCQKLSGQSSGNNQSSLTPNSISDATLIGLKLSEINKNLDLIPNWLNVFSEILKFENDYALMTIASLSSFLCCLNDKEIDLFLNYCCNNSKNIQFLKKLLILLTDLQQTSSNNNSINLLSKKLIPVLENESNTRSTLLFFKSIAKLEIKTIALMQSENISDNQINTLFDKDYRTAPEYIALACLYLLNDNKNDSENKNNSNNRKEYDFVNQKIQFKKCQI</sequence>
<dbReference type="EMBL" id="BSXN01001378">
    <property type="protein sequence ID" value="GME72843.1"/>
    <property type="molecule type" value="Genomic_DNA"/>
</dbReference>
<gene>
    <name evidence="3" type="ORF">Cboi02_000378300</name>
</gene>
<name>A0A9W6T235_CANBO</name>
<evidence type="ECO:0000313" key="3">
    <source>
        <dbReference type="EMBL" id="GME72843.1"/>
    </source>
</evidence>
<dbReference type="Proteomes" id="UP001165120">
    <property type="component" value="Unassembled WGS sequence"/>
</dbReference>
<accession>A0A9W6T235</accession>
<proteinExistence type="predicted"/>
<keyword evidence="4" id="KW-1185">Reference proteome</keyword>
<feature type="domain" description="CCR4-NOT transcription complex subunit 1 HEAT repeat 1" evidence="2">
    <location>
        <begin position="310"/>
        <end position="539"/>
    </location>
</feature>
<dbReference type="InterPro" id="IPR032195">
    <property type="entry name" value="CNOT1_HEAT_N"/>
</dbReference>
<evidence type="ECO:0000313" key="4">
    <source>
        <dbReference type="Proteomes" id="UP001165120"/>
    </source>
</evidence>
<dbReference type="Pfam" id="PF16419">
    <property type="entry name" value="CNOT1_HEAT_N"/>
    <property type="match status" value="1"/>
</dbReference>
<feature type="compositionally biased region" description="Basic and acidic residues" evidence="1">
    <location>
        <begin position="1"/>
        <end position="11"/>
    </location>
</feature>
<comment type="caution">
    <text evidence="3">The sequence shown here is derived from an EMBL/GenBank/DDBJ whole genome shotgun (WGS) entry which is preliminary data.</text>
</comment>
<reference evidence="3" key="1">
    <citation type="submission" date="2023-04" db="EMBL/GenBank/DDBJ databases">
        <title>Candida boidinii NBRC 10035.</title>
        <authorList>
            <person name="Ichikawa N."/>
            <person name="Sato H."/>
            <person name="Tonouchi N."/>
        </authorList>
    </citation>
    <scope>NUCLEOTIDE SEQUENCE</scope>
    <source>
        <strain evidence="3">NBRC 10035</strain>
    </source>
</reference>
<organism evidence="3 4">
    <name type="scientific">Candida boidinii</name>
    <name type="common">Yeast</name>
    <dbReference type="NCBI Taxonomy" id="5477"/>
    <lineage>
        <taxon>Eukaryota</taxon>
        <taxon>Fungi</taxon>
        <taxon>Dikarya</taxon>
        <taxon>Ascomycota</taxon>
        <taxon>Saccharomycotina</taxon>
        <taxon>Pichiomycetes</taxon>
        <taxon>Pichiales</taxon>
        <taxon>Pichiaceae</taxon>
        <taxon>Ogataea</taxon>
        <taxon>Ogataea/Candida clade</taxon>
    </lineage>
</organism>
<feature type="region of interest" description="Disordered" evidence="1">
    <location>
        <begin position="1"/>
        <end position="44"/>
    </location>
</feature>
<feature type="compositionally biased region" description="Low complexity" evidence="1">
    <location>
        <begin position="16"/>
        <end position="44"/>
    </location>
</feature>